<feature type="compositionally biased region" description="Low complexity" evidence="3">
    <location>
        <begin position="233"/>
        <end position="242"/>
    </location>
</feature>
<feature type="region of interest" description="Disordered" evidence="3">
    <location>
        <begin position="233"/>
        <end position="318"/>
    </location>
</feature>
<dbReference type="AlphaFoldDB" id="A0AA38NZF0"/>
<evidence type="ECO:0000256" key="3">
    <source>
        <dbReference type="SAM" id="MobiDB-lite"/>
    </source>
</evidence>
<feature type="compositionally biased region" description="Low complexity" evidence="3">
    <location>
        <begin position="73"/>
        <end position="83"/>
    </location>
</feature>
<dbReference type="Pfam" id="PF07557">
    <property type="entry name" value="Shugoshin_C"/>
    <property type="match status" value="1"/>
</dbReference>
<keyword evidence="6" id="KW-1185">Reference proteome</keyword>
<feature type="region of interest" description="Disordered" evidence="3">
    <location>
        <begin position="142"/>
        <end position="169"/>
    </location>
</feature>
<dbReference type="GO" id="GO:0045132">
    <property type="term" value="P:meiotic chromosome segregation"/>
    <property type="evidence" value="ECO:0007669"/>
    <property type="project" value="InterPro"/>
</dbReference>
<gene>
    <name evidence="5" type="ORF">F5878DRAFT_404755</name>
</gene>
<feature type="compositionally biased region" description="Basic and acidic residues" evidence="3">
    <location>
        <begin position="49"/>
        <end position="58"/>
    </location>
</feature>
<feature type="region of interest" description="Disordered" evidence="3">
    <location>
        <begin position="44"/>
        <end position="92"/>
    </location>
</feature>
<dbReference type="Proteomes" id="UP001163846">
    <property type="component" value="Unassembled WGS sequence"/>
</dbReference>
<dbReference type="EMBL" id="MU806688">
    <property type="protein sequence ID" value="KAJ3833479.1"/>
    <property type="molecule type" value="Genomic_DNA"/>
</dbReference>
<reference evidence="5" key="1">
    <citation type="submission" date="2022-08" db="EMBL/GenBank/DDBJ databases">
        <authorList>
            <consortium name="DOE Joint Genome Institute"/>
            <person name="Min B."/>
            <person name="Riley R."/>
            <person name="Sierra-Patev S."/>
            <person name="Naranjo-Ortiz M."/>
            <person name="Looney B."/>
            <person name="Konkel Z."/>
            <person name="Slot J.C."/>
            <person name="Sakamoto Y."/>
            <person name="Steenwyk J.L."/>
            <person name="Rokas A."/>
            <person name="Carro J."/>
            <person name="Camarero S."/>
            <person name="Ferreira P."/>
            <person name="Molpeceres G."/>
            <person name="Ruiz-Duenas F.J."/>
            <person name="Serrano A."/>
            <person name="Henrissat B."/>
            <person name="Drula E."/>
            <person name="Hughes K.W."/>
            <person name="Mata J.L."/>
            <person name="Ishikawa N.K."/>
            <person name="Vargas-Isla R."/>
            <person name="Ushijima S."/>
            <person name="Smith C.A."/>
            <person name="Ahrendt S."/>
            <person name="Andreopoulos W."/>
            <person name="He G."/>
            <person name="Labutti K."/>
            <person name="Lipzen A."/>
            <person name="Ng V."/>
            <person name="Sandor L."/>
            <person name="Barry K."/>
            <person name="Martinez A.T."/>
            <person name="Xiao Y."/>
            <person name="Gibbons J.G."/>
            <person name="Terashima K."/>
            <person name="Hibbett D.S."/>
            <person name="Grigoriev I.V."/>
        </authorList>
    </citation>
    <scope>NUCLEOTIDE SEQUENCE</scope>
    <source>
        <strain evidence="5">TFB9207</strain>
    </source>
</reference>
<feature type="compositionally biased region" description="Polar residues" evidence="3">
    <location>
        <begin position="251"/>
        <end position="268"/>
    </location>
</feature>
<evidence type="ECO:0000313" key="5">
    <source>
        <dbReference type="EMBL" id="KAJ3833479.1"/>
    </source>
</evidence>
<evidence type="ECO:0000313" key="6">
    <source>
        <dbReference type="Proteomes" id="UP001163846"/>
    </source>
</evidence>
<organism evidence="5 6">
    <name type="scientific">Lentinula raphanica</name>
    <dbReference type="NCBI Taxonomy" id="153919"/>
    <lineage>
        <taxon>Eukaryota</taxon>
        <taxon>Fungi</taxon>
        <taxon>Dikarya</taxon>
        <taxon>Basidiomycota</taxon>
        <taxon>Agaricomycotina</taxon>
        <taxon>Agaricomycetes</taxon>
        <taxon>Agaricomycetidae</taxon>
        <taxon>Agaricales</taxon>
        <taxon>Marasmiineae</taxon>
        <taxon>Omphalotaceae</taxon>
        <taxon>Lentinula</taxon>
    </lineage>
</organism>
<dbReference type="InterPro" id="IPR011515">
    <property type="entry name" value="Shugoshin_C"/>
</dbReference>
<dbReference type="GO" id="GO:0000775">
    <property type="term" value="C:chromosome, centromeric region"/>
    <property type="evidence" value="ECO:0007669"/>
    <property type="project" value="InterPro"/>
</dbReference>
<evidence type="ECO:0000256" key="1">
    <source>
        <dbReference type="ARBA" id="ARBA00010845"/>
    </source>
</evidence>
<protein>
    <recommendedName>
        <fullName evidence="4">Shugoshin C-terminal domain-containing protein</fullName>
    </recommendedName>
</protein>
<accession>A0AA38NZF0</accession>
<dbReference type="GO" id="GO:0005634">
    <property type="term" value="C:nucleus"/>
    <property type="evidence" value="ECO:0007669"/>
    <property type="project" value="InterPro"/>
</dbReference>
<keyword evidence="2" id="KW-0159">Chromosome partition</keyword>
<sequence length="333" mass="37252">MNRLHPLPRRLCHLEPINDHYLLQVRQMSLYVLAYPEHLPFLEDIEPSDAPKDDDQSTKKMPSPRCKNKPQWPSASRLSSPSRTPSPLPVAPSVDLYASLTKRKLRRRRSELLVHQDNSVVGSQEAGEDNEKAADVNQTDALNGFNEGRKPTFKKEKRRISRVKGQQKEREYEALANNKLRDEASGERKKLKLADVTNSPGIRSSQSVDIVVSGAEIECAMSASSRTEFVTSSSSTLLPSDSHPNLISDFSKPTESSSALSLPLPNTNDVDHESGFAPTGGRERRMRKSVNYTEPKLNTKMRKPDSEPVASPSRMHKSAVAITRRTEYGLKVE</sequence>
<comment type="similarity">
    <text evidence="1">Belongs to the shugoshin family.</text>
</comment>
<evidence type="ECO:0000256" key="2">
    <source>
        <dbReference type="ARBA" id="ARBA00022829"/>
    </source>
</evidence>
<name>A0AA38NZF0_9AGAR</name>
<feature type="domain" description="Shugoshin C-terminal" evidence="4">
    <location>
        <begin position="281"/>
        <end position="303"/>
    </location>
</feature>
<proteinExistence type="inferred from homology"/>
<comment type="caution">
    <text evidence="5">The sequence shown here is derived from an EMBL/GenBank/DDBJ whole genome shotgun (WGS) entry which is preliminary data.</text>
</comment>
<evidence type="ECO:0000259" key="4">
    <source>
        <dbReference type="Pfam" id="PF07557"/>
    </source>
</evidence>